<keyword evidence="2" id="KW-1185">Reference proteome</keyword>
<accession>A0A244CU16</accession>
<proteinExistence type="predicted"/>
<protein>
    <submittedName>
        <fullName evidence="1">Uncharacterized protein</fullName>
    </submittedName>
</protein>
<dbReference type="RefSeq" id="WP_086742498.1">
    <property type="nucleotide sequence ID" value="NZ_MWPV01000001.1"/>
</dbReference>
<evidence type="ECO:0000313" key="1">
    <source>
        <dbReference type="EMBL" id="OUL59103.1"/>
    </source>
</evidence>
<gene>
    <name evidence="1" type="ORF">B1199_02160</name>
</gene>
<dbReference type="AlphaFoldDB" id="A0A244CU16"/>
<comment type="caution">
    <text evidence="1">The sequence shown here is derived from an EMBL/GenBank/DDBJ whole genome shotgun (WGS) entry which is preliminary data.</text>
</comment>
<sequence>MNSVEAKIFDVELLQFNNYYQHLASQSPEENTTHPESYQLQSTQILTDLNQVLTNSHVKILQTNEPNAFFLSDAALHISPEMMDVENKKALWQAITRYLDEHSST</sequence>
<organism evidence="1 2">
    <name type="scientific">Pseudoalteromonas ulvae</name>
    <dbReference type="NCBI Taxonomy" id="107327"/>
    <lineage>
        <taxon>Bacteria</taxon>
        <taxon>Pseudomonadati</taxon>
        <taxon>Pseudomonadota</taxon>
        <taxon>Gammaproteobacteria</taxon>
        <taxon>Alteromonadales</taxon>
        <taxon>Pseudoalteromonadaceae</taxon>
        <taxon>Pseudoalteromonas</taxon>
    </lineage>
</organism>
<evidence type="ECO:0000313" key="2">
    <source>
        <dbReference type="Proteomes" id="UP000194841"/>
    </source>
</evidence>
<dbReference type="Proteomes" id="UP000194841">
    <property type="component" value="Unassembled WGS sequence"/>
</dbReference>
<name>A0A244CU16_PSEDV</name>
<reference evidence="1 2" key="1">
    <citation type="submission" date="2017-02" db="EMBL/GenBank/DDBJ databases">
        <title>Pseudoalteromonas ulvae TC14 Genome.</title>
        <authorList>
            <person name="Molmeret M."/>
        </authorList>
    </citation>
    <scope>NUCLEOTIDE SEQUENCE [LARGE SCALE GENOMIC DNA]</scope>
    <source>
        <strain evidence="1">TC14</strain>
    </source>
</reference>
<dbReference type="EMBL" id="MWPV01000001">
    <property type="protein sequence ID" value="OUL59103.1"/>
    <property type="molecule type" value="Genomic_DNA"/>
</dbReference>